<dbReference type="Proteomes" id="UP000628736">
    <property type="component" value="Unassembled WGS sequence"/>
</dbReference>
<proteinExistence type="predicted"/>
<keyword evidence="2" id="KW-1185">Reference proteome</keyword>
<comment type="caution">
    <text evidence="1">The sequence shown here is derived from an EMBL/GenBank/DDBJ whole genome shotgun (WGS) entry which is preliminary data.</text>
</comment>
<dbReference type="AlphaFoldDB" id="A0A8J6J7S0"/>
<gene>
    <name evidence="1" type="ORF">H8S11_04390</name>
</gene>
<dbReference type="EMBL" id="JACOPO010000002">
    <property type="protein sequence ID" value="MBC5722055.1"/>
    <property type="molecule type" value="Genomic_DNA"/>
</dbReference>
<sequence>MGLFPLNRLCEILDCEISDVVQYVPGNKTEQ</sequence>
<evidence type="ECO:0000313" key="2">
    <source>
        <dbReference type="Proteomes" id="UP000628736"/>
    </source>
</evidence>
<organism evidence="1 2">
    <name type="scientific">Flintibacter hominis</name>
    <dbReference type="NCBI Taxonomy" id="2763048"/>
    <lineage>
        <taxon>Bacteria</taxon>
        <taxon>Bacillati</taxon>
        <taxon>Bacillota</taxon>
        <taxon>Clostridia</taxon>
        <taxon>Eubacteriales</taxon>
        <taxon>Flintibacter</taxon>
    </lineage>
</organism>
<protein>
    <submittedName>
        <fullName evidence="1">Helix-turn-helix domain-containing protein</fullName>
    </submittedName>
</protein>
<accession>A0A8J6J7S0</accession>
<evidence type="ECO:0000313" key="1">
    <source>
        <dbReference type="EMBL" id="MBC5722055.1"/>
    </source>
</evidence>
<name>A0A8J6J7S0_9FIRM</name>
<reference evidence="1" key="1">
    <citation type="submission" date="2020-08" db="EMBL/GenBank/DDBJ databases">
        <title>Genome public.</title>
        <authorList>
            <person name="Liu C."/>
            <person name="Sun Q."/>
        </authorList>
    </citation>
    <scope>NUCLEOTIDE SEQUENCE</scope>
    <source>
        <strain evidence="1">NSJ-23</strain>
    </source>
</reference>